<gene>
    <name evidence="1" type="ORF">MENTE1834_LOCUS37735</name>
</gene>
<name>A0ACB1AEL9_MELEN</name>
<proteinExistence type="predicted"/>
<keyword evidence="2" id="KW-1185">Reference proteome</keyword>
<dbReference type="EMBL" id="CAVMJV010000080">
    <property type="protein sequence ID" value="CAK5089974.1"/>
    <property type="molecule type" value="Genomic_DNA"/>
</dbReference>
<sequence>MYTPLLHRSQRGLDHKNLKQVEALKIKMFVVLLGKFVCFNQSCKCFVFSGKVCS</sequence>
<protein>
    <submittedName>
        <fullName evidence="1">Uncharacterized protein</fullName>
    </submittedName>
</protein>
<evidence type="ECO:0000313" key="1">
    <source>
        <dbReference type="EMBL" id="CAK5089974.1"/>
    </source>
</evidence>
<organism evidence="1 2">
    <name type="scientific">Meloidogyne enterolobii</name>
    <name type="common">Root-knot nematode worm</name>
    <name type="synonym">Meloidogyne mayaguensis</name>
    <dbReference type="NCBI Taxonomy" id="390850"/>
    <lineage>
        <taxon>Eukaryota</taxon>
        <taxon>Metazoa</taxon>
        <taxon>Ecdysozoa</taxon>
        <taxon>Nematoda</taxon>
        <taxon>Chromadorea</taxon>
        <taxon>Rhabditida</taxon>
        <taxon>Tylenchina</taxon>
        <taxon>Tylenchomorpha</taxon>
        <taxon>Tylenchoidea</taxon>
        <taxon>Meloidogynidae</taxon>
        <taxon>Meloidogyninae</taxon>
        <taxon>Meloidogyne</taxon>
    </lineage>
</organism>
<accession>A0ACB1AEL9</accession>
<comment type="caution">
    <text evidence="1">The sequence shown here is derived from an EMBL/GenBank/DDBJ whole genome shotgun (WGS) entry which is preliminary data.</text>
</comment>
<reference evidence="1" key="1">
    <citation type="submission" date="2023-11" db="EMBL/GenBank/DDBJ databases">
        <authorList>
            <person name="Poullet M."/>
        </authorList>
    </citation>
    <scope>NUCLEOTIDE SEQUENCE</scope>
    <source>
        <strain evidence="1">E1834</strain>
    </source>
</reference>
<evidence type="ECO:0000313" key="2">
    <source>
        <dbReference type="Proteomes" id="UP001497535"/>
    </source>
</evidence>
<dbReference type="Proteomes" id="UP001497535">
    <property type="component" value="Unassembled WGS sequence"/>
</dbReference>